<keyword evidence="2 4" id="KW-0863">Zinc-finger</keyword>
<sequence>LWNDICESHYKYLDMEENMKKIELRKSLEVLLTQYLHSVPHDRKFFLPETAIVLKNSITNLQTVYKPSIGFESLSQYAINLVSKPWRKEYKVIKMYSGFYEHEIQANLVGAEKLFEAMGYKLMPNRTLVLEGAICPDQVTNVSRDAIAAYVECQIMKQIYADLSAAQIPLDWLDVFNFREDHIDNCYNAVSPVGCNSCNINSHYRQNSSYCNHVPPPPPPLSSSQTMYQPCNVHNQHQQQQQQQQHQHHPQQQSIGNFYSSSGLNSTYNQHHHSQNNYQTFLPPQPSSQSSISALPHSKSLDQYQDSTTNNHHSMYSSNSNSNNNNCILQRHSIDQPYDISHYNYLQQQQQQQQQQHHHHQQPLISYDCIDGSTGGNLPPQPPQCNNYLACSNHPYNVSGNRFPLPYNLSTNLSNNLGNYLNGENILATVIPPQQAPPSCYYNGGGNLIGNTNYYHHQRSASNGQILPPILQHHNQATQIYGNQIYENGGGTTAGMGTKKNKNPYHHMHDNFDYMPDDLNDGGGKTDQLIDLSTTPVAQSSLLKQTGKRDRYSKNADILSHYEAELIPDFEKLHHSRVSGASASKQHSDLDSFDDSLSSYSKHHQHLHSNNHHLSQQHRGSLIANNKNQDGIGSYETWNYVFQDLKKLGYRKDLDDETSDDYLVQQKQQQQLMANDYHQHSQHHVIHHPSERKSSIATAATTTVTTNNNHNSSKQLEKLRNLKANVDKIDNNKMKKIQETAIGAKLVKDVQQSKIVKTSKSSNIIGTNAINASASSSKSLSNNNNNMTATTTTGSRKSFSNGSTSNGILVNNNNNNTSASSTSAASATHPKKKTTFNDITSTANEWSCRHCTFLNPESRKICDMCAKSRDFVLENGTQTAATCV</sequence>
<evidence type="ECO:0000256" key="1">
    <source>
        <dbReference type="ARBA" id="ARBA00022723"/>
    </source>
</evidence>
<feature type="region of interest" description="Disordered" evidence="6">
    <location>
        <begin position="233"/>
        <end position="327"/>
    </location>
</feature>
<reference evidence="8" key="1">
    <citation type="journal article" date="2014" name="Insect Biochem. Mol. Biol.">
        <title>An insight into the sialome of the frog biting fly, Corethrella appendiculata.</title>
        <authorList>
            <person name="Ribeiro J.M.C."/>
            <person name="Chagas A.C."/>
            <person name="Pham V.M."/>
            <person name="Lounibos L.P."/>
            <person name="Calvo E."/>
        </authorList>
    </citation>
    <scope>NUCLEOTIDE SEQUENCE</scope>
    <source>
        <tissue evidence="8">Salivary glands</tissue>
    </source>
</reference>
<dbReference type="GO" id="GO:0005737">
    <property type="term" value="C:cytoplasm"/>
    <property type="evidence" value="ECO:0007669"/>
    <property type="project" value="TreeGrafter"/>
</dbReference>
<feature type="compositionally biased region" description="Low complexity" evidence="6">
    <location>
        <begin position="287"/>
        <end position="298"/>
    </location>
</feature>
<evidence type="ECO:0000313" key="8">
    <source>
        <dbReference type="EMBL" id="JAB56895.1"/>
    </source>
</evidence>
<evidence type="ECO:0000259" key="7">
    <source>
        <dbReference type="PROSITE" id="PS50199"/>
    </source>
</evidence>
<evidence type="ECO:0000256" key="6">
    <source>
        <dbReference type="SAM" id="MobiDB-lite"/>
    </source>
</evidence>
<dbReference type="InterPro" id="IPR048839">
    <property type="entry name" value="SPATA2_PUB-like"/>
</dbReference>
<dbReference type="InterPro" id="IPR036443">
    <property type="entry name" value="Znf_RanBP2_sf"/>
</dbReference>
<dbReference type="PROSITE" id="PS50199">
    <property type="entry name" value="ZF_RANBP2_2"/>
    <property type="match status" value="1"/>
</dbReference>
<dbReference type="PROSITE" id="PS01358">
    <property type="entry name" value="ZF_RANBP2_1"/>
    <property type="match status" value="1"/>
</dbReference>
<feature type="compositionally biased region" description="Low complexity" evidence="6">
    <location>
        <begin position="307"/>
        <end position="326"/>
    </location>
</feature>
<organism evidence="8">
    <name type="scientific">Corethrella appendiculata</name>
    <dbReference type="NCBI Taxonomy" id="1370023"/>
    <lineage>
        <taxon>Eukaryota</taxon>
        <taxon>Metazoa</taxon>
        <taxon>Ecdysozoa</taxon>
        <taxon>Arthropoda</taxon>
        <taxon>Hexapoda</taxon>
        <taxon>Insecta</taxon>
        <taxon>Pterygota</taxon>
        <taxon>Neoptera</taxon>
        <taxon>Endopterygota</taxon>
        <taxon>Diptera</taxon>
        <taxon>Nematocera</taxon>
        <taxon>Culicoidea</taxon>
        <taxon>Chaoboridae</taxon>
        <taxon>Corethrella</taxon>
    </lineage>
</organism>
<dbReference type="AlphaFoldDB" id="U5ER42"/>
<feature type="domain" description="RanBP2-type" evidence="7">
    <location>
        <begin position="842"/>
        <end position="871"/>
    </location>
</feature>
<evidence type="ECO:0000256" key="5">
    <source>
        <dbReference type="SAM" id="Coils"/>
    </source>
</evidence>
<evidence type="ECO:0000256" key="4">
    <source>
        <dbReference type="PROSITE-ProRule" id="PRU00322"/>
    </source>
</evidence>
<keyword evidence="3" id="KW-0862">Zinc</keyword>
<feature type="compositionally biased region" description="Basic residues" evidence="6">
    <location>
        <begin position="601"/>
        <end position="611"/>
    </location>
</feature>
<keyword evidence="5" id="KW-0175">Coiled coil</keyword>
<proteinExistence type="evidence at transcript level"/>
<keyword evidence="1" id="KW-0479">Metal-binding</keyword>
<feature type="region of interest" description="Disordered" evidence="6">
    <location>
        <begin position="578"/>
        <end position="618"/>
    </location>
</feature>
<dbReference type="PANTHER" id="PTHR15326">
    <property type="entry name" value="SPERMATOGENESIS-ASSOCIATED PROTEIN 2/TAMOZHENNIC"/>
    <property type="match status" value="1"/>
</dbReference>
<feature type="compositionally biased region" description="Polar residues" evidence="6">
    <location>
        <begin position="254"/>
        <end position="280"/>
    </location>
</feature>
<dbReference type="SUPFAM" id="SSF90209">
    <property type="entry name" value="Ran binding protein zinc finger-like"/>
    <property type="match status" value="1"/>
</dbReference>
<feature type="coiled-coil region" evidence="5">
    <location>
        <begin position="712"/>
        <end position="739"/>
    </location>
</feature>
<dbReference type="EMBL" id="GANO01002976">
    <property type="protein sequence ID" value="JAB56895.1"/>
    <property type="molecule type" value="mRNA"/>
</dbReference>
<dbReference type="PANTHER" id="PTHR15326:SF2">
    <property type="entry name" value="PROTEIN TAMOZHENNIC"/>
    <property type="match status" value="1"/>
</dbReference>
<feature type="compositionally biased region" description="Low complexity" evidence="6">
    <location>
        <begin position="803"/>
        <end position="828"/>
    </location>
</feature>
<dbReference type="Pfam" id="PF21388">
    <property type="entry name" value="SPATA2_PUB-like"/>
    <property type="match status" value="1"/>
</dbReference>
<feature type="non-terminal residue" evidence="8">
    <location>
        <position position="1"/>
    </location>
</feature>
<dbReference type="Gene3D" id="2.30.30.380">
    <property type="entry name" value="Zn-finger domain of Sec23/24"/>
    <property type="match status" value="1"/>
</dbReference>
<evidence type="ECO:0000256" key="2">
    <source>
        <dbReference type="ARBA" id="ARBA00022771"/>
    </source>
</evidence>
<accession>U5ER42</accession>
<feature type="compositionally biased region" description="Low complexity" evidence="6">
    <location>
        <begin position="774"/>
        <end position="793"/>
    </location>
</feature>
<dbReference type="SMART" id="SM00547">
    <property type="entry name" value="ZnF_RBZ"/>
    <property type="match status" value="1"/>
</dbReference>
<evidence type="ECO:0000256" key="3">
    <source>
        <dbReference type="ARBA" id="ARBA00022833"/>
    </source>
</evidence>
<name>U5ER42_9DIPT</name>
<feature type="region of interest" description="Disordered" evidence="6">
    <location>
        <begin position="774"/>
        <end position="832"/>
    </location>
</feature>
<feature type="compositionally biased region" description="Low complexity" evidence="6">
    <location>
        <begin position="236"/>
        <end position="253"/>
    </location>
</feature>
<protein>
    <submittedName>
        <fullName evidence="8">Putative mads-box transcription factor</fullName>
    </submittedName>
</protein>
<dbReference type="GO" id="GO:0008270">
    <property type="term" value="F:zinc ion binding"/>
    <property type="evidence" value="ECO:0007669"/>
    <property type="project" value="UniProtKB-KW"/>
</dbReference>
<dbReference type="InterPro" id="IPR001876">
    <property type="entry name" value="Znf_RanBP2"/>
</dbReference>
<dbReference type="Gene3D" id="1.20.58.2190">
    <property type="match status" value="1"/>
</dbReference>